<protein>
    <recommendedName>
        <fullName evidence="3">molybdopterin molybdotransferase</fullName>
        <ecNumber evidence="3">2.10.1.1</ecNumber>
    </recommendedName>
</protein>
<dbReference type="EMBL" id="ABJB010186115">
    <property type="status" value="NOT_ANNOTATED_CDS"/>
    <property type="molecule type" value="Genomic_DNA"/>
</dbReference>
<dbReference type="CDD" id="cd00886">
    <property type="entry name" value="MogA_MoaB"/>
    <property type="match status" value="1"/>
</dbReference>
<dbReference type="FunFam" id="3.40.980.10:FF:000001">
    <property type="entry name" value="Molybdopterin molybdenumtransferase"/>
    <property type="match status" value="1"/>
</dbReference>
<dbReference type="VEuPathDB" id="VectorBase:ISCI020891"/>
<dbReference type="EMBL" id="ABJB010809982">
    <property type="status" value="NOT_ANNOTATED_CDS"/>
    <property type="molecule type" value="Genomic_DNA"/>
</dbReference>
<dbReference type="VEuPathDB" id="VectorBase:ISCW020891"/>
<dbReference type="Proteomes" id="UP000001555">
    <property type="component" value="Unassembled WGS sequence"/>
</dbReference>
<dbReference type="GO" id="GO:0097112">
    <property type="term" value="P:gamma-aminobutyric acid receptor clustering"/>
    <property type="evidence" value="ECO:0000318"/>
    <property type="project" value="GO_Central"/>
</dbReference>
<evidence type="ECO:0000256" key="1">
    <source>
        <dbReference type="ARBA" id="ARBA00001946"/>
    </source>
</evidence>
<dbReference type="GO" id="GO:0007529">
    <property type="term" value="P:establishment of synaptic specificity at neuromuscular junction"/>
    <property type="evidence" value="ECO:0000318"/>
    <property type="project" value="GO_Central"/>
</dbReference>
<dbReference type="InterPro" id="IPR005111">
    <property type="entry name" value="MoeA_C_domain_IV"/>
</dbReference>
<dbReference type="InterPro" id="IPR036425">
    <property type="entry name" value="MoaB/Mog-like_dom_sf"/>
</dbReference>
<dbReference type="InParanoid" id="B7Q7N3"/>
<comment type="pathway">
    <text evidence="9">Cofactor biosynthesis; molybdopterin biosynthesis.</text>
</comment>
<dbReference type="CDD" id="cd00887">
    <property type="entry name" value="MoeA"/>
    <property type="match status" value="1"/>
</dbReference>
<dbReference type="OrthoDB" id="4349954at2759"/>
<dbReference type="Gene3D" id="3.90.105.10">
    <property type="entry name" value="Molybdopterin biosynthesis moea protein, domain 2"/>
    <property type="match status" value="1"/>
</dbReference>
<dbReference type="EMBL" id="DS876681">
    <property type="protein sequence ID" value="EEC14855.1"/>
    <property type="molecule type" value="Genomic_DNA"/>
</dbReference>
<reference evidence="11 13" key="1">
    <citation type="submission" date="2008-03" db="EMBL/GenBank/DDBJ databases">
        <title>Annotation of Ixodes scapularis.</title>
        <authorList>
            <consortium name="Ixodes scapularis Genome Project Consortium"/>
            <person name="Caler E."/>
            <person name="Hannick L.I."/>
            <person name="Bidwell S."/>
            <person name="Joardar V."/>
            <person name="Thiagarajan M."/>
            <person name="Amedeo P."/>
            <person name="Galinsky K.J."/>
            <person name="Schobel S."/>
            <person name="Inman J."/>
            <person name="Hostetler J."/>
            <person name="Miller J."/>
            <person name="Hammond M."/>
            <person name="Megy K."/>
            <person name="Lawson D."/>
            <person name="Kodira C."/>
            <person name="Sutton G."/>
            <person name="Meyer J."/>
            <person name="Hill C.A."/>
            <person name="Birren B."/>
            <person name="Nene V."/>
            <person name="Collins F."/>
            <person name="Alarcon-Chaidez F."/>
            <person name="Wikel S."/>
            <person name="Strausberg R."/>
        </authorList>
    </citation>
    <scope>NUCLEOTIDE SEQUENCE [LARGE SCALE GENOMIC DNA]</scope>
    <source>
        <strain evidence="13">Wikel</strain>
        <strain evidence="11">Wikel colony</strain>
    </source>
</reference>
<dbReference type="GO" id="GO:0099572">
    <property type="term" value="C:postsynaptic specialization"/>
    <property type="evidence" value="ECO:0000318"/>
    <property type="project" value="GO_Central"/>
</dbReference>
<dbReference type="EnsemblMetazoa" id="ISCW020891-RA">
    <property type="protein sequence ID" value="ISCW020891-PA"/>
    <property type="gene ID" value="ISCW020891"/>
</dbReference>
<feature type="domain" description="MoaB/Mog" evidence="10">
    <location>
        <begin position="220"/>
        <end position="363"/>
    </location>
</feature>
<dbReference type="FunFam" id="3.40.980.10:FF:000002">
    <property type="entry name" value="Molybdopterin molybdenumtransferase"/>
    <property type="match status" value="1"/>
</dbReference>
<comment type="cofactor">
    <cofactor evidence="1 9">
        <name>Mg(2+)</name>
        <dbReference type="ChEBI" id="CHEBI:18420"/>
    </cofactor>
</comment>
<evidence type="ECO:0000313" key="13">
    <source>
        <dbReference type="Proteomes" id="UP000001555"/>
    </source>
</evidence>
<keyword evidence="13" id="KW-1185">Reference proteome</keyword>
<evidence type="ECO:0000256" key="6">
    <source>
        <dbReference type="ARBA" id="ARBA00022723"/>
    </source>
</evidence>
<dbReference type="InterPro" id="IPR001453">
    <property type="entry name" value="MoaB/Mog_dom"/>
</dbReference>
<dbReference type="Gene3D" id="2.40.340.10">
    <property type="entry name" value="MoeA, C-terminal, domain IV"/>
    <property type="match status" value="1"/>
</dbReference>
<dbReference type="GO" id="GO:0061598">
    <property type="term" value="F:molybdopterin adenylyltransferase activity"/>
    <property type="evidence" value="ECO:0007669"/>
    <property type="project" value="UniProtKB-UniRule"/>
</dbReference>
<evidence type="ECO:0000256" key="2">
    <source>
        <dbReference type="ARBA" id="ARBA00007589"/>
    </source>
</evidence>
<evidence type="ECO:0000256" key="9">
    <source>
        <dbReference type="RuleBase" id="RU365090"/>
    </source>
</evidence>
<name>B7Q7N3_IXOSC</name>
<evidence type="ECO:0000256" key="5">
    <source>
        <dbReference type="ARBA" id="ARBA00022679"/>
    </source>
</evidence>
<dbReference type="EMBL" id="ABJB010676371">
    <property type="status" value="NOT_ANNOTATED_CDS"/>
    <property type="molecule type" value="Genomic_DNA"/>
</dbReference>
<comment type="function">
    <text evidence="9">Catalyzes two steps in the biosynthesis of the molybdenum cofactor. In the first step, molybdopterin is adenylated. Subsequently, molybdate is inserted into adenylated molybdopterin and AMP is released.</text>
</comment>
<dbReference type="EMBL" id="ABJB010416772">
    <property type="status" value="NOT_ANNOTATED_CDS"/>
    <property type="molecule type" value="Genomic_DNA"/>
</dbReference>
<dbReference type="STRING" id="6945.B7Q7N3"/>
<dbReference type="GO" id="GO:0005829">
    <property type="term" value="C:cytosol"/>
    <property type="evidence" value="ECO:0000318"/>
    <property type="project" value="GO_Central"/>
</dbReference>
<dbReference type="GO" id="GO:0046872">
    <property type="term" value="F:metal ion binding"/>
    <property type="evidence" value="ECO:0007669"/>
    <property type="project" value="UniProtKB-UniRule"/>
</dbReference>
<dbReference type="GO" id="GO:0006777">
    <property type="term" value="P:Mo-molybdopterin cofactor biosynthetic process"/>
    <property type="evidence" value="ECO:0000318"/>
    <property type="project" value="GO_Central"/>
</dbReference>
<evidence type="ECO:0000256" key="3">
    <source>
        <dbReference type="ARBA" id="ARBA00013269"/>
    </source>
</evidence>
<gene>
    <name evidence="11" type="ORF">IscW_ISCW020891</name>
</gene>
<dbReference type="InterPro" id="IPR008284">
    <property type="entry name" value="MoCF_biosynth_CS"/>
</dbReference>
<dbReference type="SUPFAM" id="SSF53218">
    <property type="entry name" value="Molybdenum cofactor biosynthesis proteins"/>
    <property type="match status" value="2"/>
</dbReference>
<keyword evidence="5 9" id="KW-0808">Transferase</keyword>
<keyword evidence="7 9" id="KW-0460">Magnesium</keyword>
<dbReference type="EC" id="2.10.1.1" evidence="3"/>
<evidence type="ECO:0000256" key="4">
    <source>
        <dbReference type="ARBA" id="ARBA00022505"/>
    </source>
</evidence>
<feature type="domain" description="MoaB/Mog" evidence="10">
    <location>
        <begin position="1"/>
        <end position="117"/>
    </location>
</feature>
<dbReference type="Pfam" id="PF03454">
    <property type="entry name" value="MoeA_C"/>
    <property type="match status" value="1"/>
</dbReference>
<comment type="catalytic activity">
    <reaction evidence="9">
        <text>molybdopterin + ATP + H(+) = adenylyl-molybdopterin + diphosphate</text>
        <dbReference type="Rhea" id="RHEA:31331"/>
        <dbReference type="ChEBI" id="CHEBI:15378"/>
        <dbReference type="ChEBI" id="CHEBI:30616"/>
        <dbReference type="ChEBI" id="CHEBI:33019"/>
        <dbReference type="ChEBI" id="CHEBI:58698"/>
        <dbReference type="ChEBI" id="CHEBI:62727"/>
    </reaction>
</comment>
<evidence type="ECO:0000259" key="10">
    <source>
        <dbReference type="SMART" id="SM00852"/>
    </source>
</evidence>
<proteinExistence type="evidence at protein level"/>
<keyword evidence="4 9" id="KW-0500">Molybdenum</keyword>
<keyword evidence="8 9" id="KW-0501">Molybdenum cofactor biosynthesis</keyword>
<sequence>INGTVTIRQCTPDDAEKIKEVLVMWADVMKLDLILTTGGTGFSERDVTPEATRAVITKEAPGMAVAIIQKSLEVTPMAMLSRLVCGIRNQTLIINLPGSFKGSQECLQFASPAIPHAIDQLRGCKEKTDKFHASLSCTAKDSPINLSSEKREPGVANRPRHSPYPLLSVKEAQDIVLRECFKTGIEAVAFKGTKLGPAELGLLATVGRTTVNVFCLPSVAVLSTGNELVVPGSDVQPGKIRDSNKTTLLSLLSSNGFEAIDAGIALDSRADLCGKLRRAFEAADVLVSSGGVSMGEKDLLKAVLSEEFQATVHFGRVFMKPGKPTTFATLQYLGRPKLVFGLPGNPVSATVTCHLYVLPALRRMSHHINVFPTEITAKLADDIQLDPRPEYHRAVLNWSPGSLPVATSSGNQISSRLLSFRGVNALIVLPGSKEGAETFRAGSLVTALVTDRL</sequence>
<dbReference type="PaxDb" id="6945-B7Q7N3"/>
<organism>
    <name type="scientific">Ixodes scapularis</name>
    <name type="common">Black-legged tick</name>
    <name type="synonym">Deer tick</name>
    <dbReference type="NCBI Taxonomy" id="6945"/>
    <lineage>
        <taxon>Eukaryota</taxon>
        <taxon>Metazoa</taxon>
        <taxon>Ecdysozoa</taxon>
        <taxon>Arthropoda</taxon>
        <taxon>Chelicerata</taxon>
        <taxon>Arachnida</taxon>
        <taxon>Acari</taxon>
        <taxon>Parasitiformes</taxon>
        <taxon>Ixodida</taxon>
        <taxon>Ixodoidea</taxon>
        <taxon>Ixodidae</taxon>
        <taxon>Ixodinae</taxon>
        <taxon>Ixodes</taxon>
    </lineage>
</organism>
<reference evidence="12" key="2">
    <citation type="submission" date="2020-05" db="UniProtKB">
        <authorList>
            <consortium name="EnsemblMetazoa"/>
        </authorList>
    </citation>
    <scope>IDENTIFICATION</scope>
    <source>
        <strain evidence="12">wikel</strain>
    </source>
</reference>
<dbReference type="GO" id="GO:0045211">
    <property type="term" value="C:postsynaptic membrane"/>
    <property type="evidence" value="ECO:0000318"/>
    <property type="project" value="GO_Central"/>
</dbReference>
<dbReference type="UniPathway" id="UPA00344"/>
<dbReference type="PROSITE" id="PS01078">
    <property type="entry name" value="MOCF_BIOSYNTHESIS_1"/>
    <property type="match status" value="1"/>
</dbReference>
<comment type="catalytic activity">
    <reaction evidence="9">
        <text>adenylyl-molybdopterin + molybdate = Mo-molybdopterin + AMP + H(+)</text>
        <dbReference type="Rhea" id="RHEA:35047"/>
        <dbReference type="ChEBI" id="CHEBI:15378"/>
        <dbReference type="ChEBI" id="CHEBI:36264"/>
        <dbReference type="ChEBI" id="CHEBI:62727"/>
        <dbReference type="ChEBI" id="CHEBI:71302"/>
        <dbReference type="ChEBI" id="CHEBI:456215"/>
    </reaction>
</comment>
<dbReference type="GO" id="GO:0061599">
    <property type="term" value="F:molybdopterin molybdotransferase activity"/>
    <property type="evidence" value="ECO:0000318"/>
    <property type="project" value="GO_Central"/>
</dbReference>
<dbReference type="HOGENOM" id="CLU_010186_2_2_1"/>
<dbReference type="SUPFAM" id="SSF63867">
    <property type="entry name" value="MoeA C-terminal domain-like"/>
    <property type="match status" value="1"/>
</dbReference>
<dbReference type="GO" id="GO:0005524">
    <property type="term" value="F:ATP binding"/>
    <property type="evidence" value="ECO:0007669"/>
    <property type="project" value="UniProtKB-UniRule"/>
</dbReference>
<dbReference type="SMART" id="SM00852">
    <property type="entry name" value="MoCF_biosynth"/>
    <property type="match status" value="2"/>
</dbReference>
<dbReference type="PROSITE" id="PS01079">
    <property type="entry name" value="MOCF_BIOSYNTHESIS_2"/>
    <property type="match status" value="1"/>
</dbReference>
<dbReference type="InterPro" id="IPR038987">
    <property type="entry name" value="MoeA-like"/>
</dbReference>
<dbReference type="Pfam" id="PF00994">
    <property type="entry name" value="MoCF_biosynth"/>
    <property type="match status" value="2"/>
</dbReference>
<evidence type="ECO:0000313" key="11">
    <source>
        <dbReference type="EMBL" id="EEC14855.1"/>
    </source>
</evidence>
<evidence type="ECO:0007829" key="14">
    <source>
        <dbReference type="PeptideAtlas" id="B7Q7N3"/>
    </source>
</evidence>
<dbReference type="PANTHER" id="PTHR10192">
    <property type="entry name" value="MOLYBDOPTERIN BIOSYNTHESIS PROTEIN"/>
    <property type="match status" value="1"/>
</dbReference>
<dbReference type="FunFam" id="2.40.340.10:FF:000008">
    <property type="entry name" value="Molybdopterin molybdenumtransferase"/>
    <property type="match status" value="1"/>
</dbReference>
<evidence type="ECO:0000256" key="8">
    <source>
        <dbReference type="ARBA" id="ARBA00023150"/>
    </source>
</evidence>
<comment type="similarity">
    <text evidence="2">In the N-terminal section; belongs to the MoaB/Mog family.</text>
</comment>
<dbReference type="VEuPathDB" id="VectorBase:ISCP_018526"/>
<evidence type="ECO:0000256" key="7">
    <source>
        <dbReference type="ARBA" id="ARBA00022842"/>
    </source>
</evidence>
<dbReference type="GO" id="GO:0030425">
    <property type="term" value="C:dendrite"/>
    <property type="evidence" value="ECO:0000318"/>
    <property type="project" value="GO_Central"/>
</dbReference>
<comment type="similarity">
    <text evidence="9">Belongs to the MoeA family.</text>
</comment>
<accession>B7Q7N3</accession>
<dbReference type="GO" id="GO:0005737">
    <property type="term" value="C:cytoplasm"/>
    <property type="evidence" value="ECO:0000318"/>
    <property type="project" value="GO_Central"/>
</dbReference>
<dbReference type="EMBL" id="ABJB010076603">
    <property type="status" value="NOT_ANNOTATED_CDS"/>
    <property type="molecule type" value="Genomic_DNA"/>
</dbReference>
<keyword evidence="14" id="KW-1267">Proteomics identification</keyword>
<dbReference type="GO" id="GO:0072579">
    <property type="term" value="P:glycine receptor clustering"/>
    <property type="evidence" value="ECO:0000318"/>
    <property type="project" value="GO_Central"/>
</dbReference>
<feature type="non-terminal residue" evidence="11">
    <location>
        <position position="1"/>
    </location>
</feature>
<dbReference type="AlphaFoldDB" id="B7Q7N3"/>
<evidence type="ECO:0000313" key="12">
    <source>
        <dbReference type="EnsemblMetazoa" id="ISCW020891-PA"/>
    </source>
</evidence>
<dbReference type="InterPro" id="IPR036688">
    <property type="entry name" value="MoeA_C_domain_IV_sf"/>
</dbReference>
<dbReference type="Gene3D" id="3.40.980.10">
    <property type="entry name" value="MoaB/Mog-like domain"/>
    <property type="match status" value="2"/>
</dbReference>
<keyword evidence="6 9" id="KW-0479">Metal-binding</keyword>
<dbReference type="NCBIfam" id="TIGR00177">
    <property type="entry name" value="molyb_syn"/>
    <property type="match status" value="2"/>
</dbReference>
<dbReference type="PANTHER" id="PTHR10192:SF5">
    <property type="entry name" value="GEPHYRIN"/>
    <property type="match status" value="1"/>
</dbReference>
<dbReference type="FunCoup" id="B7Q7N3">
    <property type="interactions" value="605"/>
</dbReference>